<sequence length="689" mass="78090">MRVYEVLPGNWDLAGATFVADGVNFCCFSRYATRVELLLFDRDDSPQPFQMITLDPRIHRTFFFWHLLVKDLPDGIFYGWRMDGPSNTRESGGRFDPHKLLLDPWCTTVSNRLWERRRACQAGDNVAQSMRSQVVRDHYDWEGDCHCTIPLTDAVIYELHVAGFTQHPSAQVTHPGTFCGFIDKIPYLQELGITHVELLPIMAFDVQDVPPKTAHLGLSNYWGYSTHSFFAPHPNYSVDPQRARDEFRDLVKALHRAGIGVILDVVFNHTAEGGADGPLINFKGIGNEVFYHLDLLDRSRYRDYTGCGNTFNCNHPLVTRYLIDCLHYWAHEMHVDGFRFDLASAMARGEDGNPQHHAPVLWSIELSPELGRAHIIAEAWDAAGLYQVGDFPGFRWAEWNGRYRDVIRAFVRGDGGLIAEIATRIAGSSDLYEVRGRRPANSVNFVTCHDGFTLHDLVSYNQKQNQANGENNLDGHNHNLSWNCGIEGATTDPVIRALRQRQAMNFMAILMLSQGVPMMLSGDEILHTKNGNNNTYCQNNALSWFDWNQLDQQQMMREFTRGMIALRRRHATLRRRWFLTGKPDAPGRLPDIRWHGVDLDKPAWDSTTSQLLAFTLAGIAEAEEHLHVILNMSSVGQRCAIPDIPGRSWWRAVDTADQRPLLALGEQAPVHGNRIAVAARSVVVLEARV</sequence>
<dbReference type="RefSeq" id="WP_182583879.1">
    <property type="nucleotide sequence ID" value="NZ_JABVCQ010000015.1"/>
</dbReference>
<dbReference type="Gene3D" id="2.60.40.1180">
    <property type="entry name" value="Golgi alpha-mannosidase II"/>
    <property type="match status" value="1"/>
</dbReference>
<proteinExistence type="inferred from homology"/>
<gene>
    <name evidence="6" type="primary">glgX</name>
    <name evidence="6" type="ORF">HUK38_08235</name>
</gene>
<dbReference type="Pfam" id="PF00128">
    <property type="entry name" value="Alpha-amylase"/>
    <property type="match status" value="1"/>
</dbReference>
<dbReference type="InterPro" id="IPR014756">
    <property type="entry name" value="Ig_E-set"/>
</dbReference>
<name>A0A839HGL7_9GAMM</name>
<keyword evidence="4" id="KW-0326">Glycosidase</keyword>
<dbReference type="GO" id="GO:0004135">
    <property type="term" value="F:amylo-alpha-1,6-glucosidase activity"/>
    <property type="evidence" value="ECO:0007669"/>
    <property type="project" value="InterPro"/>
</dbReference>
<dbReference type="SUPFAM" id="SSF81296">
    <property type="entry name" value="E set domains"/>
    <property type="match status" value="1"/>
</dbReference>
<keyword evidence="7" id="KW-1185">Reference proteome</keyword>
<dbReference type="GO" id="GO:0019156">
    <property type="term" value="F:isoamylase activity"/>
    <property type="evidence" value="ECO:0007669"/>
    <property type="project" value="UniProtKB-ARBA"/>
</dbReference>
<dbReference type="SMART" id="SM00642">
    <property type="entry name" value="Aamy"/>
    <property type="match status" value="1"/>
</dbReference>
<dbReference type="EMBL" id="JABVCQ010000015">
    <property type="protein sequence ID" value="MBB1126217.1"/>
    <property type="molecule type" value="Genomic_DNA"/>
</dbReference>
<dbReference type="Pfam" id="PF02922">
    <property type="entry name" value="CBM_48"/>
    <property type="match status" value="1"/>
</dbReference>
<dbReference type="SUPFAM" id="SSF51011">
    <property type="entry name" value="Glycosyl hydrolase domain"/>
    <property type="match status" value="1"/>
</dbReference>
<organism evidence="6 7">
    <name type="scientific">Thiospirillum jenense</name>
    <dbReference type="NCBI Taxonomy" id="1653858"/>
    <lineage>
        <taxon>Bacteria</taxon>
        <taxon>Pseudomonadati</taxon>
        <taxon>Pseudomonadota</taxon>
        <taxon>Gammaproteobacteria</taxon>
        <taxon>Chromatiales</taxon>
        <taxon>Chromatiaceae</taxon>
        <taxon>Thiospirillum</taxon>
    </lineage>
</organism>
<evidence type="ECO:0000259" key="5">
    <source>
        <dbReference type="SMART" id="SM00642"/>
    </source>
</evidence>
<dbReference type="InterPro" id="IPR013780">
    <property type="entry name" value="Glyco_hydro_b"/>
</dbReference>
<evidence type="ECO:0000313" key="6">
    <source>
        <dbReference type="EMBL" id="MBB1126217.1"/>
    </source>
</evidence>
<dbReference type="InterPro" id="IPR013783">
    <property type="entry name" value="Ig-like_fold"/>
</dbReference>
<evidence type="ECO:0000313" key="7">
    <source>
        <dbReference type="Proteomes" id="UP000548632"/>
    </source>
</evidence>
<feature type="domain" description="Glycosyl hydrolase family 13 catalytic" evidence="5">
    <location>
        <begin position="158"/>
        <end position="567"/>
    </location>
</feature>
<keyword evidence="2" id="KW-0378">Hydrolase</keyword>
<dbReference type="SUPFAM" id="SSF51445">
    <property type="entry name" value="(Trans)glycosidases"/>
    <property type="match status" value="1"/>
</dbReference>
<dbReference type="Gene3D" id="2.60.40.10">
    <property type="entry name" value="Immunoglobulins"/>
    <property type="match status" value="1"/>
</dbReference>
<evidence type="ECO:0000256" key="4">
    <source>
        <dbReference type="ARBA" id="ARBA00023295"/>
    </source>
</evidence>
<reference evidence="6 7" key="1">
    <citation type="journal article" date="2020" name="Arch. Microbiol.">
        <title>The genome sequence of the giant phototrophic gammaproteobacterium Thiospirillum jenense gives insight into its physiological properties and phylogenetic relationships.</title>
        <authorList>
            <person name="Imhoff J.F."/>
            <person name="Meyer T.E."/>
            <person name="Kyndt J.A."/>
        </authorList>
    </citation>
    <scope>NUCLEOTIDE SEQUENCE [LARGE SCALE GENOMIC DNA]</scope>
    <source>
        <strain evidence="6 7">DSM 216</strain>
    </source>
</reference>
<evidence type="ECO:0000256" key="1">
    <source>
        <dbReference type="ARBA" id="ARBA00008061"/>
    </source>
</evidence>
<evidence type="ECO:0000256" key="2">
    <source>
        <dbReference type="ARBA" id="ARBA00022801"/>
    </source>
</evidence>
<dbReference type="Gene3D" id="3.20.20.80">
    <property type="entry name" value="Glycosidases"/>
    <property type="match status" value="1"/>
</dbReference>
<comment type="similarity">
    <text evidence="1">Belongs to the glycosyl hydrolase 13 family.</text>
</comment>
<dbReference type="Proteomes" id="UP000548632">
    <property type="component" value="Unassembled WGS sequence"/>
</dbReference>
<dbReference type="PANTHER" id="PTHR43002">
    <property type="entry name" value="GLYCOGEN DEBRANCHING ENZYME"/>
    <property type="match status" value="1"/>
</dbReference>
<evidence type="ECO:0000256" key="3">
    <source>
        <dbReference type="ARBA" id="ARBA00022946"/>
    </source>
</evidence>
<comment type="caution">
    <text evidence="6">The sequence shown here is derived from an EMBL/GenBank/DDBJ whole genome shotgun (WGS) entry which is preliminary data.</text>
</comment>
<dbReference type="InterPro" id="IPR017853">
    <property type="entry name" value="GH"/>
</dbReference>
<dbReference type="InterPro" id="IPR048650">
    <property type="entry name" value="ISOA1-3-like_C"/>
</dbReference>
<keyword evidence="3" id="KW-0809">Transit peptide</keyword>
<protein>
    <submittedName>
        <fullName evidence="6">Glycogen debranching protein GlgX</fullName>
    </submittedName>
</protein>
<dbReference type="InterPro" id="IPR006047">
    <property type="entry name" value="GH13_cat_dom"/>
</dbReference>
<dbReference type="AlphaFoldDB" id="A0A839HGL7"/>
<dbReference type="InterPro" id="IPR011837">
    <property type="entry name" value="Glycogen_debranch_GlgX"/>
</dbReference>
<dbReference type="NCBIfam" id="TIGR02100">
    <property type="entry name" value="glgX_debranch"/>
    <property type="match status" value="1"/>
</dbReference>
<dbReference type="Pfam" id="PF21156">
    <property type="entry name" value="ISOA1-3_C"/>
    <property type="match status" value="1"/>
</dbReference>
<accession>A0A839HGL7</accession>
<dbReference type="CDD" id="cd02856">
    <property type="entry name" value="E_set_GDE_Isoamylase_N"/>
    <property type="match status" value="1"/>
</dbReference>
<dbReference type="GO" id="GO:0005980">
    <property type="term" value="P:glycogen catabolic process"/>
    <property type="evidence" value="ECO:0007669"/>
    <property type="project" value="InterPro"/>
</dbReference>
<dbReference type="InterPro" id="IPR004193">
    <property type="entry name" value="Glyco_hydro_13_N"/>
</dbReference>
<dbReference type="InterPro" id="IPR044505">
    <property type="entry name" value="GlgX_Isoamylase_N_E_set"/>
</dbReference>
<dbReference type="CDD" id="cd11326">
    <property type="entry name" value="AmyAc_Glg_debranch"/>
    <property type="match status" value="1"/>
</dbReference>